<dbReference type="PANTHER" id="PTHR32021">
    <property type="entry name" value="CASP-LIKE PROTEIN 5B3"/>
    <property type="match status" value="1"/>
</dbReference>
<proteinExistence type="predicted"/>
<name>A0A7J9MK17_GOSSC</name>
<feature type="transmembrane region" description="Helical" evidence="2">
    <location>
        <begin position="92"/>
        <end position="114"/>
    </location>
</feature>
<keyword evidence="2" id="KW-0812">Transmembrane</keyword>
<keyword evidence="2" id="KW-1133">Transmembrane helix</keyword>
<evidence type="ECO:0008006" key="5">
    <source>
        <dbReference type="Google" id="ProtNLM"/>
    </source>
</evidence>
<gene>
    <name evidence="3" type="ORF">Goshw_026011</name>
</gene>
<organism evidence="3 4">
    <name type="scientific">Gossypium schwendimanii</name>
    <name type="common">Cotton</name>
    <dbReference type="NCBI Taxonomy" id="34291"/>
    <lineage>
        <taxon>Eukaryota</taxon>
        <taxon>Viridiplantae</taxon>
        <taxon>Streptophyta</taxon>
        <taxon>Embryophyta</taxon>
        <taxon>Tracheophyta</taxon>
        <taxon>Spermatophyta</taxon>
        <taxon>Magnoliopsida</taxon>
        <taxon>eudicotyledons</taxon>
        <taxon>Gunneridae</taxon>
        <taxon>Pentapetalae</taxon>
        <taxon>rosids</taxon>
        <taxon>malvids</taxon>
        <taxon>Malvales</taxon>
        <taxon>Malvaceae</taxon>
        <taxon>Malvoideae</taxon>
        <taxon>Gossypium</taxon>
    </lineage>
</organism>
<sequence length="116" mass="12382">MALFGSPGKLSGLLLRIGQCFSAAASIGFMVSAHGFFNSTAFWYCFPSIILVTAILSLAAACSSAGVTVLYSRDLGYCKSPQIPCSHFKASILFAFISWFLLAISSHVTFWLLAAV</sequence>
<evidence type="ECO:0000313" key="3">
    <source>
        <dbReference type="EMBL" id="MBA0871463.1"/>
    </source>
</evidence>
<evidence type="ECO:0000313" key="4">
    <source>
        <dbReference type="Proteomes" id="UP000593576"/>
    </source>
</evidence>
<dbReference type="OrthoDB" id="754299at2759"/>
<feature type="transmembrane region" description="Helical" evidence="2">
    <location>
        <begin position="49"/>
        <end position="71"/>
    </location>
</feature>
<evidence type="ECO:0000256" key="1">
    <source>
        <dbReference type="ARBA" id="ARBA00011489"/>
    </source>
</evidence>
<dbReference type="GO" id="GO:0016020">
    <property type="term" value="C:membrane"/>
    <property type="evidence" value="ECO:0007669"/>
    <property type="project" value="TreeGrafter"/>
</dbReference>
<protein>
    <recommendedName>
        <fullName evidence="5">CASP-like protein</fullName>
    </recommendedName>
</protein>
<comment type="subunit">
    <text evidence="1">Homodimer and heterodimers.</text>
</comment>
<evidence type="ECO:0000256" key="2">
    <source>
        <dbReference type="SAM" id="Phobius"/>
    </source>
</evidence>
<keyword evidence="4" id="KW-1185">Reference proteome</keyword>
<comment type="caution">
    <text evidence="3">The sequence shown here is derived from an EMBL/GenBank/DDBJ whole genome shotgun (WGS) entry which is preliminary data.</text>
</comment>
<dbReference type="PANTHER" id="PTHR32021:SF50">
    <property type="entry name" value="CASP-LIKE PROTEIN"/>
    <property type="match status" value="1"/>
</dbReference>
<dbReference type="Proteomes" id="UP000593576">
    <property type="component" value="Unassembled WGS sequence"/>
</dbReference>
<keyword evidence="2" id="KW-0472">Membrane</keyword>
<feature type="transmembrane region" description="Helical" evidence="2">
    <location>
        <begin position="12"/>
        <end position="37"/>
    </location>
</feature>
<dbReference type="EMBL" id="JABFAF010000011">
    <property type="protein sequence ID" value="MBA0871463.1"/>
    <property type="molecule type" value="Genomic_DNA"/>
</dbReference>
<reference evidence="3 4" key="1">
    <citation type="journal article" date="2019" name="Genome Biol. Evol.">
        <title>Insights into the evolution of the New World diploid cottons (Gossypium, subgenus Houzingenia) based on genome sequencing.</title>
        <authorList>
            <person name="Grover C.E."/>
            <person name="Arick M.A. 2nd"/>
            <person name="Thrash A."/>
            <person name="Conover J.L."/>
            <person name="Sanders W.S."/>
            <person name="Peterson D.G."/>
            <person name="Frelichowski J.E."/>
            <person name="Scheffler J.A."/>
            <person name="Scheffler B.E."/>
            <person name="Wendel J.F."/>
        </authorList>
    </citation>
    <scope>NUCLEOTIDE SEQUENCE [LARGE SCALE GENOMIC DNA]</scope>
    <source>
        <strain evidence="3">1</strain>
        <tissue evidence="3">Leaf</tissue>
    </source>
</reference>
<accession>A0A7J9MK17</accession>
<dbReference type="AlphaFoldDB" id="A0A7J9MK17"/>
<dbReference type="InterPro" id="IPR045009">
    <property type="entry name" value="CASPL-5"/>
</dbReference>